<evidence type="ECO:0000259" key="9">
    <source>
        <dbReference type="PROSITE" id="PS50262"/>
    </source>
</evidence>
<evidence type="ECO:0000256" key="4">
    <source>
        <dbReference type="ARBA" id="ARBA00023040"/>
    </source>
</evidence>
<dbReference type="InterPro" id="IPR000276">
    <property type="entry name" value="GPCR_Rhodpsn"/>
</dbReference>
<feature type="transmembrane region" description="Helical" evidence="8">
    <location>
        <begin position="307"/>
        <end position="328"/>
    </location>
</feature>
<organism evidence="10 11">
    <name type="scientific">Branchiostoma lanceolatum</name>
    <name type="common">Common lancelet</name>
    <name type="synonym">Amphioxus lanceolatum</name>
    <dbReference type="NCBI Taxonomy" id="7740"/>
    <lineage>
        <taxon>Eukaryota</taxon>
        <taxon>Metazoa</taxon>
        <taxon>Chordata</taxon>
        <taxon>Cephalochordata</taxon>
        <taxon>Leptocardii</taxon>
        <taxon>Amphioxiformes</taxon>
        <taxon>Branchiostomatidae</taxon>
        <taxon>Branchiostoma</taxon>
    </lineage>
</organism>
<feature type="domain" description="G-protein coupled receptors family 1 profile" evidence="9">
    <location>
        <begin position="68"/>
        <end position="363"/>
    </location>
</feature>
<feature type="transmembrane region" description="Helical" evidence="8">
    <location>
        <begin position="50"/>
        <end position="74"/>
    </location>
</feature>
<proteinExistence type="predicted"/>
<dbReference type="OrthoDB" id="10007979at2759"/>
<protein>
    <submittedName>
        <fullName evidence="10">QRFPR protein</fullName>
    </submittedName>
</protein>
<dbReference type="CDD" id="cd15001">
    <property type="entry name" value="7tmA_GPRnna14-like"/>
    <property type="match status" value="1"/>
</dbReference>
<evidence type="ECO:0000313" key="10">
    <source>
        <dbReference type="EMBL" id="CAH1243483.1"/>
    </source>
</evidence>
<dbReference type="Pfam" id="PF00001">
    <property type="entry name" value="7tm_1"/>
    <property type="match status" value="1"/>
</dbReference>
<dbReference type="PRINTS" id="PR00237">
    <property type="entry name" value="GPCRRHODOPSN"/>
</dbReference>
<dbReference type="Proteomes" id="UP000838412">
    <property type="component" value="Chromosome 13"/>
</dbReference>
<keyword evidence="11" id="KW-1185">Reference proteome</keyword>
<dbReference type="SMART" id="SM01381">
    <property type="entry name" value="7TM_GPCR_Srsx"/>
    <property type="match status" value="1"/>
</dbReference>
<dbReference type="InterPro" id="IPR017452">
    <property type="entry name" value="GPCR_Rhodpsn_7TM"/>
</dbReference>
<keyword evidence="6" id="KW-0675">Receptor</keyword>
<dbReference type="GO" id="GO:0005886">
    <property type="term" value="C:plasma membrane"/>
    <property type="evidence" value="ECO:0007669"/>
    <property type="project" value="TreeGrafter"/>
</dbReference>
<dbReference type="AlphaFoldDB" id="A0A8K0EC89"/>
<evidence type="ECO:0000256" key="3">
    <source>
        <dbReference type="ARBA" id="ARBA00022989"/>
    </source>
</evidence>
<dbReference type="SUPFAM" id="SSF81321">
    <property type="entry name" value="Family A G protein-coupled receptor-like"/>
    <property type="match status" value="1"/>
</dbReference>
<keyword evidence="4" id="KW-0297">G-protein coupled receptor</keyword>
<dbReference type="PROSITE" id="PS50262">
    <property type="entry name" value="G_PROTEIN_RECEP_F1_2"/>
    <property type="match status" value="1"/>
</dbReference>
<gene>
    <name evidence="10" type="primary">QRFPR</name>
    <name evidence="10" type="ORF">BLAG_LOCUS6444</name>
</gene>
<evidence type="ECO:0000256" key="5">
    <source>
        <dbReference type="ARBA" id="ARBA00023136"/>
    </source>
</evidence>
<feature type="transmembrane region" description="Helical" evidence="8">
    <location>
        <begin position="348"/>
        <end position="366"/>
    </location>
</feature>
<dbReference type="GO" id="GO:0004930">
    <property type="term" value="F:G protein-coupled receptor activity"/>
    <property type="evidence" value="ECO:0007669"/>
    <property type="project" value="UniProtKB-KW"/>
</dbReference>
<feature type="transmembrane region" description="Helical" evidence="8">
    <location>
        <begin position="218"/>
        <end position="238"/>
    </location>
</feature>
<dbReference type="EMBL" id="OV696698">
    <property type="protein sequence ID" value="CAH1243483.1"/>
    <property type="molecule type" value="Genomic_DNA"/>
</dbReference>
<evidence type="ECO:0000256" key="8">
    <source>
        <dbReference type="SAM" id="Phobius"/>
    </source>
</evidence>
<feature type="transmembrane region" description="Helical" evidence="8">
    <location>
        <begin position="86"/>
        <end position="107"/>
    </location>
</feature>
<feature type="transmembrane region" description="Helical" evidence="8">
    <location>
        <begin position="127"/>
        <end position="147"/>
    </location>
</feature>
<keyword evidence="2 8" id="KW-0812">Transmembrane</keyword>
<dbReference type="PANTHER" id="PTHR45695">
    <property type="entry name" value="LEUCOKININ RECEPTOR-RELATED"/>
    <property type="match status" value="1"/>
</dbReference>
<sequence length="418" mass="47799">MEEESNDTFFEFTNETVYYDNESFPNDTFYANATYPPYLGAYTILFMLEFSVPVLTVATLTVLLGTTGNVLVIFSVCRYRRLRSSISFYLVSLATADLLLCCVFTPLKTAEYFLPEWPFGAVMCKAVAFIQLLAMSSSVLTLTAIAYERNYIIVYPMKAKSACTMSRTRRVIALIWITSLILSAPVLYGQQLKRWDWPVYTVYHCQKVWPGPLYSRLYAIYVAIFLFFIPVIVMVTAYGRASFELWASEEVVLIPLRPLQVTKSTPNSSGRGDTRDFQRTHLSTISPFSGKFSRKNSKLEKQQVMKMLLMVVFLYTMCWAPILLLNMLIEFSAINPNTEQVWALKTTFELLVYINSCVNPICYAFMSRHFRDGFRKACLSCFCGRRLALKLQLQGRPHLKYQNSGATSSTGSETFHSF</sequence>
<comment type="subcellular location">
    <subcellularLocation>
        <location evidence="1">Membrane</location>
        <topology evidence="1">Multi-pass membrane protein</topology>
    </subcellularLocation>
</comment>
<name>A0A8K0EC89_BRALA</name>
<keyword evidence="7" id="KW-0807">Transducer</keyword>
<dbReference type="PANTHER" id="PTHR45695:SF15">
    <property type="entry name" value="OPSIN RH2"/>
    <property type="match status" value="1"/>
</dbReference>
<dbReference type="Gene3D" id="1.20.1070.10">
    <property type="entry name" value="Rhodopsin 7-helix transmembrane proteins"/>
    <property type="match status" value="1"/>
</dbReference>
<evidence type="ECO:0000256" key="7">
    <source>
        <dbReference type="ARBA" id="ARBA00023224"/>
    </source>
</evidence>
<reference evidence="10" key="1">
    <citation type="submission" date="2022-01" db="EMBL/GenBank/DDBJ databases">
        <authorList>
            <person name="Braso-Vives M."/>
        </authorList>
    </citation>
    <scope>NUCLEOTIDE SEQUENCE</scope>
</reference>
<evidence type="ECO:0000256" key="2">
    <source>
        <dbReference type="ARBA" id="ARBA00022692"/>
    </source>
</evidence>
<evidence type="ECO:0000256" key="1">
    <source>
        <dbReference type="ARBA" id="ARBA00004141"/>
    </source>
</evidence>
<evidence type="ECO:0000256" key="6">
    <source>
        <dbReference type="ARBA" id="ARBA00023170"/>
    </source>
</evidence>
<feature type="transmembrane region" description="Helical" evidence="8">
    <location>
        <begin position="168"/>
        <end position="188"/>
    </location>
</feature>
<keyword evidence="5 8" id="KW-0472">Membrane</keyword>
<evidence type="ECO:0000313" key="11">
    <source>
        <dbReference type="Proteomes" id="UP000838412"/>
    </source>
</evidence>
<keyword evidence="3 8" id="KW-1133">Transmembrane helix</keyword>
<accession>A0A8K0EC89</accession>